<feature type="domain" description="HTH tetR-type" evidence="4">
    <location>
        <begin position="15"/>
        <end position="75"/>
    </location>
</feature>
<dbReference type="GO" id="GO:0000976">
    <property type="term" value="F:transcription cis-regulatory region binding"/>
    <property type="evidence" value="ECO:0007669"/>
    <property type="project" value="TreeGrafter"/>
</dbReference>
<dbReference type="SUPFAM" id="SSF46689">
    <property type="entry name" value="Homeodomain-like"/>
    <property type="match status" value="1"/>
</dbReference>
<dbReference type="AlphaFoldDB" id="A0A3B0V0B4"/>
<dbReference type="InterPro" id="IPR001647">
    <property type="entry name" value="HTH_TetR"/>
</dbReference>
<keyword evidence="3" id="KW-0804">Transcription</keyword>
<protein>
    <recommendedName>
        <fullName evidence="4">HTH tetR-type domain-containing protein</fullName>
    </recommendedName>
</protein>
<dbReference type="Pfam" id="PF00440">
    <property type="entry name" value="TetR_N"/>
    <property type="match status" value="1"/>
</dbReference>
<dbReference type="InterPro" id="IPR050109">
    <property type="entry name" value="HTH-type_TetR-like_transc_reg"/>
</dbReference>
<dbReference type="PROSITE" id="PS50977">
    <property type="entry name" value="HTH_TETR_2"/>
    <property type="match status" value="1"/>
</dbReference>
<dbReference type="PROSITE" id="PS01081">
    <property type="entry name" value="HTH_TETR_1"/>
    <property type="match status" value="1"/>
</dbReference>
<evidence type="ECO:0000256" key="2">
    <source>
        <dbReference type="ARBA" id="ARBA00023125"/>
    </source>
</evidence>
<keyword evidence="1" id="KW-0805">Transcription regulation</keyword>
<dbReference type="PANTHER" id="PTHR30055">
    <property type="entry name" value="HTH-TYPE TRANSCRIPTIONAL REGULATOR RUTR"/>
    <property type="match status" value="1"/>
</dbReference>
<dbReference type="PRINTS" id="PR00455">
    <property type="entry name" value="HTHTETR"/>
</dbReference>
<gene>
    <name evidence="5" type="ORF">MNBD_DELTA04-1223</name>
</gene>
<dbReference type="EMBL" id="UOEY01000006">
    <property type="protein sequence ID" value="VAW34320.1"/>
    <property type="molecule type" value="Genomic_DNA"/>
</dbReference>
<dbReference type="InterPro" id="IPR023772">
    <property type="entry name" value="DNA-bd_HTH_TetR-type_CS"/>
</dbReference>
<dbReference type="InterPro" id="IPR009057">
    <property type="entry name" value="Homeodomain-like_sf"/>
</dbReference>
<reference evidence="5" key="1">
    <citation type="submission" date="2018-06" db="EMBL/GenBank/DDBJ databases">
        <authorList>
            <person name="Zhirakovskaya E."/>
        </authorList>
    </citation>
    <scope>NUCLEOTIDE SEQUENCE</scope>
</reference>
<evidence type="ECO:0000259" key="4">
    <source>
        <dbReference type="PROSITE" id="PS50977"/>
    </source>
</evidence>
<evidence type="ECO:0000313" key="5">
    <source>
        <dbReference type="EMBL" id="VAW34320.1"/>
    </source>
</evidence>
<evidence type="ECO:0000256" key="1">
    <source>
        <dbReference type="ARBA" id="ARBA00023015"/>
    </source>
</evidence>
<sequence length="224" mass="24612">MAVTEGGVVQDIPMNKTRQKLIRATERLLRRDGLARVTTRKIAREAGVAEGALYHHFGDKAELLYAVVQQSMGDFHEVLESLPLQVGQRTVCENLEHTLQAAFDFQFRIVPIVCSLYADQSLLARTREIMSERGIGPQCSVAVLAVYLQAEQRLGRVAADIEPQAAAGLLLAGGFHTAMLDHLLAREVTPAAARQRLRETVRTLLTGLEPRIAAESFSAPMTGR</sequence>
<accession>A0A3B0V0B4</accession>
<proteinExistence type="predicted"/>
<dbReference type="GO" id="GO:0003700">
    <property type="term" value="F:DNA-binding transcription factor activity"/>
    <property type="evidence" value="ECO:0007669"/>
    <property type="project" value="TreeGrafter"/>
</dbReference>
<name>A0A3B0V0B4_9ZZZZ</name>
<organism evidence="5">
    <name type="scientific">hydrothermal vent metagenome</name>
    <dbReference type="NCBI Taxonomy" id="652676"/>
    <lineage>
        <taxon>unclassified sequences</taxon>
        <taxon>metagenomes</taxon>
        <taxon>ecological metagenomes</taxon>
    </lineage>
</organism>
<dbReference type="Gene3D" id="1.10.357.10">
    <property type="entry name" value="Tetracycline Repressor, domain 2"/>
    <property type="match status" value="1"/>
</dbReference>
<evidence type="ECO:0000256" key="3">
    <source>
        <dbReference type="ARBA" id="ARBA00023163"/>
    </source>
</evidence>
<dbReference type="PANTHER" id="PTHR30055:SF234">
    <property type="entry name" value="HTH-TYPE TRANSCRIPTIONAL REGULATOR BETI"/>
    <property type="match status" value="1"/>
</dbReference>
<keyword evidence="2" id="KW-0238">DNA-binding</keyword>